<dbReference type="SUPFAM" id="SSF46785">
    <property type="entry name" value="Winged helix' DNA-binding domain"/>
    <property type="match status" value="1"/>
</dbReference>
<gene>
    <name evidence="2" type="ORF">GR212_26595</name>
</gene>
<dbReference type="InterPro" id="IPR043129">
    <property type="entry name" value="ATPase_NBD"/>
</dbReference>
<dbReference type="Pfam" id="PF00480">
    <property type="entry name" value="ROK"/>
    <property type="match status" value="1"/>
</dbReference>
<dbReference type="EMBL" id="WUEY01000016">
    <property type="protein sequence ID" value="NEI73138.1"/>
    <property type="molecule type" value="Genomic_DNA"/>
</dbReference>
<accession>A0A6L9UEW2</accession>
<evidence type="ECO:0000313" key="2">
    <source>
        <dbReference type="EMBL" id="NEI73138.1"/>
    </source>
</evidence>
<evidence type="ECO:0000313" key="3">
    <source>
        <dbReference type="Proteomes" id="UP000483035"/>
    </source>
</evidence>
<reference evidence="2 3" key="1">
    <citation type="submission" date="2019-12" db="EMBL/GenBank/DDBJ databases">
        <title>Rhizobium genotypes associated with high levels of biological nitrogen fixation by grain legumes in a temperate-maritime cropping system.</title>
        <authorList>
            <person name="Maluk M."/>
            <person name="Francesc Ferrando Molina F."/>
            <person name="Lopez Del Egido L."/>
            <person name="Lafos M."/>
            <person name="Langarica-Fuentes A."/>
            <person name="Gebre Yohannes G."/>
            <person name="Young M.W."/>
            <person name="Martin P."/>
            <person name="Gantlett R."/>
            <person name="Kenicer G."/>
            <person name="Hawes C."/>
            <person name="Begg G.S."/>
            <person name="Quilliam R.S."/>
            <person name="Squire G.R."/>
            <person name="Poole P.S."/>
            <person name="Young P.W."/>
            <person name="Iannetta P.M."/>
            <person name="James E.K."/>
        </authorList>
    </citation>
    <scope>NUCLEOTIDE SEQUENCE [LARGE SCALE GENOMIC DNA]</scope>
    <source>
        <strain evidence="2 3">JHI1118</strain>
    </source>
</reference>
<dbReference type="AlphaFoldDB" id="A0A6L9UEW2"/>
<comment type="similarity">
    <text evidence="1">Belongs to the ROK (NagC/XylR) family.</text>
</comment>
<dbReference type="SUPFAM" id="SSF53067">
    <property type="entry name" value="Actin-like ATPase domain"/>
    <property type="match status" value="1"/>
</dbReference>
<sequence length="382" mass="40029">MTGHIPGATVLRRLPFESVVVSPGSNHVALRAANERLVLSLIRSHGELSKAQIAELSGLTAQTASVISRSLIEAGLLIAGNPVRGRVGQPYVPLRLNPQGAMFFGLHVGTKKACLALVDFTGHVITETSVARGTANLSDVIAFARQAVEEIRTGFNSERNARIQGLGASIASGALRMGSDPASWLEIDDAFAAFGQDIGVTTYVSNDAVAACSAEQIYGLGGGLSDFVYVFVDESVSGGLVHDGRIHFSRDGSGANLGKVLVPNADAKMVPLRSLASVVRKKKLLSKDLELLARGIAFATYSASAVVSYSAVIVDGAISSEYISRLCALLRTLLGEIDGRSSTPLIVREGSHTRKAAALGAACLPLADRFYPEAPSNRSSSD</sequence>
<dbReference type="RefSeq" id="WP_163991191.1">
    <property type="nucleotide sequence ID" value="NZ_WUEY01000016.1"/>
</dbReference>
<proteinExistence type="inferred from homology"/>
<dbReference type="Gene3D" id="1.10.10.10">
    <property type="entry name" value="Winged helix-like DNA-binding domain superfamily/Winged helix DNA-binding domain"/>
    <property type="match status" value="1"/>
</dbReference>
<dbReference type="PANTHER" id="PTHR18964:SF149">
    <property type="entry name" value="BIFUNCTIONAL UDP-N-ACETYLGLUCOSAMINE 2-EPIMERASE_N-ACETYLMANNOSAMINE KINASE"/>
    <property type="match status" value="1"/>
</dbReference>
<organism evidence="2 3">
    <name type="scientific">Rhizobium lusitanum</name>
    <dbReference type="NCBI Taxonomy" id="293958"/>
    <lineage>
        <taxon>Bacteria</taxon>
        <taxon>Pseudomonadati</taxon>
        <taxon>Pseudomonadota</taxon>
        <taxon>Alphaproteobacteria</taxon>
        <taxon>Hyphomicrobiales</taxon>
        <taxon>Rhizobiaceae</taxon>
        <taxon>Rhizobium/Agrobacterium group</taxon>
        <taxon>Rhizobium</taxon>
    </lineage>
</organism>
<dbReference type="CDD" id="cd23763">
    <property type="entry name" value="ASKHA_ATPase_ROK"/>
    <property type="match status" value="1"/>
</dbReference>
<dbReference type="PANTHER" id="PTHR18964">
    <property type="entry name" value="ROK (REPRESSOR, ORF, KINASE) FAMILY"/>
    <property type="match status" value="1"/>
</dbReference>
<dbReference type="InterPro" id="IPR036388">
    <property type="entry name" value="WH-like_DNA-bd_sf"/>
</dbReference>
<comment type="caution">
    <text evidence="2">The sequence shown here is derived from an EMBL/GenBank/DDBJ whole genome shotgun (WGS) entry which is preliminary data.</text>
</comment>
<evidence type="ECO:0000256" key="1">
    <source>
        <dbReference type="ARBA" id="ARBA00006479"/>
    </source>
</evidence>
<dbReference type="InterPro" id="IPR036390">
    <property type="entry name" value="WH_DNA-bd_sf"/>
</dbReference>
<dbReference type="Pfam" id="PF13412">
    <property type="entry name" value="HTH_24"/>
    <property type="match status" value="1"/>
</dbReference>
<dbReference type="Proteomes" id="UP000483035">
    <property type="component" value="Unassembled WGS sequence"/>
</dbReference>
<name>A0A6L9UEW2_9HYPH</name>
<dbReference type="InterPro" id="IPR000600">
    <property type="entry name" value="ROK"/>
</dbReference>
<protein>
    <submittedName>
        <fullName evidence="2">ROK family protein</fullName>
    </submittedName>
</protein>
<dbReference type="Gene3D" id="3.30.420.40">
    <property type="match status" value="2"/>
</dbReference>